<dbReference type="InParanoid" id="D8M9G1"/>
<dbReference type="UniPathway" id="UPA00378"/>
<keyword evidence="2" id="KW-0732">Signal</keyword>
<evidence type="ECO:0000313" key="4">
    <source>
        <dbReference type="Proteomes" id="UP000008312"/>
    </source>
</evidence>
<dbReference type="RefSeq" id="XP_012898748.1">
    <property type="nucleotide sequence ID" value="XM_013043294.1"/>
</dbReference>
<keyword evidence="1" id="KW-1133">Transmembrane helix</keyword>
<gene>
    <name evidence="3" type="ORF">GSBLH_T00004408001</name>
</gene>
<organism evidence="3">
    <name type="scientific">Blastocystis hominis</name>
    <dbReference type="NCBI Taxonomy" id="12968"/>
    <lineage>
        <taxon>Eukaryota</taxon>
        <taxon>Sar</taxon>
        <taxon>Stramenopiles</taxon>
        <taxon>Bigyra</taxon>
        <taxon>Opalozoa</taxon>
        <taxon>Opalinata</taxon>
        <taxon>Blastocystidae</taxon>
        <taxon>Blastocystis</taxon>
    </lineage>
</organism>
<dbReference type="AlphaFoldDB" id="D8M9G1"/>
<dbReference type="GO" id="GO:0008250">
    <property type="term" value="C:oligosaccharyltransferase complex"/>
    <property type="evidence" value="ECO:0007669"/>
    <property type="project" value="InterPro"/>
</dbReference>
<keyword evidence="1" id="KW-0472">Membrane</keyword>
<accession>D8M9G1</accession>
<feature type="chain" id="PRO_5044325402" evidence="2">
    <location>
        <begin position="21"/>
        <end position="389"/>
    </location>
</feature>
<name>D8M9G1_BLAHO</name>
<evidence type="ECO:0000256" key="1">
    <source>
        <dbReference type="SAM" id="Phobius"/>
    </source>
</evidence>
<protein>
    <submittedName>
        <fullName evidence="3">Uncharacterized protein</fullName>
    </submittedName>
</protein>
<keyword evidence="4" id="KW-1185">Reference proteome</keyword>
<dbReference type="GeneID" id="24921436"/>
<proteinExistence type="predicted"/>
<dbReference type="InterPro" id="IPR008814">
    <property type="entry name" value="Swp1"/>
</dbReference>
<evidence type="ECO:0000256" key="2">
    <source>
        <dbReference type="SAM" id="SignalP"/>
    </source>
</evidence>
<keyword evidence="1" id="KW-0812">Transmembrane</keyword>
<dbReference type="PANTHER" id="PTHR12640">
    <property type="entry name" value="RIBOPHORIN II"/>
    <property type="match status" value="1"/>
</dbReference>
<dbReference type="EMBL" id="FN668688">
    <property type="protein sequence ID" value="CBK24700.2"/>
    <property type="molecule type" value="Genomic_DNA"/>
</dbReference>
<dbReference type="GO" id="GO:0006487">
    <property type="term" value="P:protein N-linked glycosylation"/>
    <property type="evidence" value="ECO:0007669"/>
    <property type="project" value="TreeGrafter"/>
</dbReference>
<dbReference type="PANTHER" id="PTHR12640:SF0">
    <property type="entry name" value="DOLICHYL-DIPHOSPHOOLIGOSACCHARIDE--PROTEIN GLYCOSYLTRANSFERASE SUBUNIT 2"/>
    <property type="match status" value="1"/>
</dbReference>
<dbReference type="OrthoDB" id="432292at2759"/>
<feature type="signal peptide" evidence="2">
    <location>
        <begin position="1"/>
        <end position="20"/>
    </location>
</feature>
<evidence type="ECO:0000313" key="3">
    <source>
        <dbReference type="EMBL" id="CBK24700.2"/>
    </source>
</evidence>
<feature type="transmembrane region" description="Helical" evidence="1">
    <location>
        <begin position="266"/>
        <end position="288"/>
    </location>
</feature>
<reference evidence="3" key="1">
    <citation type="submission" date="2010-02" db="EMBL/GenBank/DDBJ databases">
        <title>Sequencing and annotation of the Blastocystis hominis genome.</title>
        <authorList>
            <person name="Wincker P."/>
        </authorList>
    </citation>
    <scope>NUCLEOTIDE SEQUENCE</scope>
    <source>
        <strain evidence="3">Singapore isolate B</strain>
    </source>
</reference>
<sequence length="389" mass="43095">MKSCFLLILLIAVFAHSAYGEYENGVIRFHLGDLVSDKESELTVQAYEGENTPTLTMYKNGAFELPYQLTPGFTKFNILVRSREGEVVARSEVEVVAKTEIHFSSFSLTIDHKTTEYTIPYTQPSPLSLGPKTSITLKVISEDAGKLVPTTTLFMLESPSGKKLTLPMRTKEGVSVITFNPARKDVATPFNYENGVYQASFLCGDALLASPLTLPLLKLEIDFGGVPESPVYPIYSKPLLYESENSVKPLKEISHVFRAENVNPPFVFPLAFSLAIPACLVGLLLVWGRLGMELKRSRSDAGEPLGVRRVRRWNRVSVCCVLGGVGHRASVQGAAARGAAHRAGGKPRSAVTMKRSCWFDCLFANTQYNEQHYHLHTDRSMHRREPPAL</sequence>
<dbReference type="Proteomes" id="UP000008312">
    <property type="component" value="Unassembled WGS sequence"/>
</dbReference>